<dbReference type="InterPro" id="IPR014001">
    <property type="entry name" value="Helicase_ATP-bd"/>
</dbReference>
<dbReference type="InterPro" id="IPR050742">
    <property type="entry name" value="Helicase_Restrict-Modif_Enz"/>
</dbReference>
<dbReference type="CDD" id="cd18799">
    <property type="entry name" value="SF2_C_EcoAI-like"/>
    <property type="match status" value="1"/>
</dbReference>
<feature type="domain" description="Helicase ATP-binding" evidence="2">
    <location>
        <begin position="372"/>
        <end position="535"/>
    </location>
</feature>
<dbReference type="PROSITE" id="PS51192">
    <property type="entry name" value="HELICASE_ATP_BIND_1"/>
    <property type="match status" value="1"/>
</dbReference>
<dbReference type="Proteomes" id="UP000256679">
    <property type="component" value="Unassembled WGS sequence"/>
</dbReference>
<dbReference type="Pfam" id="PF13643">
    <property type="entry name" value="DUF4145"/>
    <property type="match status" value="1"/>
</dbReference>
<proteinExistence type="predicted"/>
<evidence type="ECO:0000259" key="3">
    <source>
        <dbReference type="PROSITE" id="PS51194"/>
    </source>
</evidence>
<dbReference type="Pfam" id="PF00271">
    <property type="entry name" value="Helicase_C"/>
    <property type="match status" value="1"/>
</dbReference>
<evidence type="ECO:0000256" key="1">
    <source>
        <dbReference type="SAM" id="Coils"/>
    </source>
</evidence>
<keyword evidence="4" id="KW-0540">Nuclease</keyword>
<dbReference type="EMBL" id="QFCQ01000023">
    <property type="protein sequence ID" value="RDW13785.1"/>
    <property type="molecule type" value="Genomic_DNA"/>
</dbReference>
<dbReference type="AlphaFoldDB" id="A0A3D8PF08"/>
<dbReference type="CDD" id="cd18032">
    <property type="entry name" value="DEXHc_RE_I_III_res"/>
    <property type="match status" value="1"/>
</dbReference>
<dbReference type="SMART" id="SM00487">
    <property type="entry name" value="DEXDc"/>
    <property type="match status" value="1"/>
</dbReference>
<dbReference type="InterPro" id="IPR027417">
    <property type="entry name" value="P-loop_NTPase"/>
</dbReference>
<gene>
    <name evidence="4" type="ORF">DIE28_06225</name>
</gene>
<dbReference type="InterPro" id="IPR006935">
    <property type="entry name" value="Helicase/UvrB_N"/>
</dbReference>
<dbReference type="GO" id="GO:0006304">
    <property type="term" value="P:DNA modification"/>
    <property type="evidence" value="ECO:0007669"/>
    <property type="project" value="InterPro"/>
</dbReference>
<dbReference type="GO" id="GO:0005829">
    <property type="term" value="C:cytosol"/>
    <property type="evidence" value="ECO:0007669"/>
    <property type="project" value="TreeGrafter"/>
</dbReference>
<dbReference type="InterPro" id="IPR025285">
    <property type="entry name" value="DUF4145"/>
</dbReference>
<feature type="domain" description="Helicase C-terminal" evidence="3">
    <location>
        <begin position="611"/>
        <end position="772"/>
    </location>
</feature>
<evidence type="ECO:0000313" key="5">
    <source>
        <dbReference type="Proteomes" id="UP000256679"/>
    </source>
</evidence>
<dbReference type="GO" id="GO:0003677">
    <property type="term" value="F:DNA binding"/>
    <property type="evidence" value="ECO:0007669"/>
    <property type="project" value="InterPro"/>
</dbReference>
<dbReference type="Pfam" id="PF04851">
    <property type="entry name" value="ResIII"/>
    <property type="match status" value="1"/>
</dbReference>
<reference evidence="4 5" key="1">
    <citation type="submission" date="2018-05" db="EMBL/GenBank/DDBJ databases">
        <title>Whole genome sequencing of Paracoccus thiocyanatus SST.</title>
        <authorList>
            <person name="Ghosh W."/>
            <person name="Rameez M.J."/>
            <person name="Roy C."/>
        </authorList>
    </citation>
    <scope>NUCLEOTIDE SEQUENCE [LARGE SCALE GENOMIC DNA]</scope>
    <source>
        <strain evidence="4 5">SST</strain>
    </source>
</reference>
<dbReference type="GO" id="GO:0004519">
    <property type="term" value="F:endonuclease activity"/>
    <property type="evidence" value="ECO:0007669"/>
    <property type="project" value="UniProtKB-KW"/>
</dbReference>
<organism evidence="4 5">
    <name type="scientific">Paracoccus thiocyanatus</name>
    <dbReference type="NCBI Taxonomy" id="34006"/>
    <lineage>
        <taxon>Bacteria</taxon>
        <taxon>Pseudomonadati</taxon>
        <taxon>Pseudomonadota</taxon>
        <taxon>Alphaproteobacteria</taxon>
        <taxon>Rhodobacterales</taxon>
        <taxon>Paracoccaceae</taxon>
        <taxon>Paracoccus</taxon>
    </lineage>
</organism>
<evidence type="ECO:0000259" key="2">
    <source>
        <dbReference type="PROSITE" id="PS51192"/>
    </source>
</evidence>
<dbReference type="Pfam" id="PF08463">
    <property type="entry name" value="EcoEI_R_C"/>
    <property type="match status" value="1"/>
</dbReference>
<keyword evidence="5" id="KW-1185">Reference proteome</keyword>
<keyword evidence="4" id="KW-0378">Hydrolase</keyword>
<dbReference type="SUPFAM" id="SSF52540">
    <property type="entry name" value="P-loop containing nucleoside triphosphate hydrolases"/>
    <property type="match status" value="2"/>
</dbReference>
<sequence length="1131" mass="127543">MSQFVFLESEFPALFDNARKAEKAALSDPRGACFRARLTLEIAVKWLYARDPSLRRVYNDNLAAMLAEPSLAALTGPLIVTKAHFVRELGNRAAHDSRKPISEGAAIGAVRELFHICYWIARTYAKGEKPAPSLEFDPARLEKTLTITATTVQEIKALSDRYAEAQKRIAEAEEARRQTEEGRAALEEELARLRAEVLAARRENQKVPDPHDYDEAGTRDRYIDLLLVEAGWPLDQPRDREYPVQGMPNASGQGFVDYVLWGADSKPLAVIEAKRTKKDAIIGQQQAKLYADCLEAAHGRRPVIFCTNGYDHWIWDDLHYPPRPVSGFLKRDELELLIQRRATVKPLDQVPVDQAIVERPYQIRAIRRTGEAFEKDRTRKALLVMATGSGKTRTVIALIDQLMRANMVRRVLFLADRIALVKQAHGAFKAHLPATPVANLLERHDPARNDQKAARVLLSTYPTMMGLIDDIQDGQRRLGPGHFDLIVIDEAHRSVYRKYRAIFDYFDAMLVGLTATPRDEIDRDTYSLFQLERGVPTDAYDLEDAINDGFLVPPRAVSVPLKFQRQGISYDQLSEEEKEEWDALEWDDEGGEPPDRIEAGDINKWLFNIDTVDKVLRQLMTEGIKVAGGDRIGKTIIFAKSSKHAQFIVERFDANYPHLAGHFARQIDYSIPYAQSLIDDFSDPEKGPHIAVSVDMLDTGIDVPEVVNLVFFKPVRSKTKFWQMVGRGTRTRRDLFGPGQDKEEFLIFDYCQNLEFFGANPDRAEPAIAVPIGERLFRARLDLLGELVNTEHGELAEAVKNRLFDEVAGMKPDNFVVRPHRKAVERFQNRANWQSIDLEARTVLADDLAGLPSAFRDDNLPAKQFDLLVLSAQLFLLRNDPAFARAQSRIRDFASSLEALGNVPLVAKEMELILKVQTDAYWQDITVDMLEAVRRRLRMLAELIEPKTRKVVITDFEDEIGVGQAVDLPELGSGLDRARFKMKARRFIDHHKDHITLIKLHRGEQLTSQDIAELERILLENGVADAETIATLQANGGIGQFLRSLIGLDRAAAKQAFGEFLSSRNLSANQIEFIDMILDSLTENGLIDPKLFYESPFTDIDAMGIVGVFGKDDAQQVISIVRRLNDAASAA</sequence>
<dbReference type="PANTHER" id="PTHR47396">
    <property type="entry name" value="TYPE I RESTRICTION ENZYME ECOKI R PROTEIN"/>
    <property type="match status" value="1"/>
</dbReference>
<dbReference type="Gene3D" id="3.90.1570.30">
    <property type="match status" value="1"/>
</dbReference>
<dbReference type="GO" id="GO:0005524">
    <property type="term" value="F:ATP binding"/>
    <property type="evidence" value="ECO:0007669"/>
    <property type="project" value="InterPro"/>
</dbReference>
<dbReference type="InterPro" id="IPR013670">
    <property type="entry name" value="EcoEI_R_C_dom"/>
</dbReference>
<protein>
    <submittedName>
        <fullName evidence="4">Restriction endonuclease subunit R</fullName>
    </submittedName>
</protein>
<dbReference type="PROSITE" id="PS51194">
    <property type="entry name" value="HELICASE_CTER"/>
    <property type="match status" value="1"/>
</dbReference>
<name>A0A3D8PF08_9RHOB</name>
<feature type="coiled-coil region" evidence="1">
    <location>
        <begin position="155"/>
        <end position="203"/>
    </location>
</feature>
<accession>A0A3D8PF08</accession>
<dbReference type="InterPro" id="IPR001650">
    <property type="entry name" value="Helicase_C-like"/>
</dbReference>
<dbReference type="RefSeq" id="WP_115755212.1">
    <property type="nucleotide sequence ID" value="NZ_QFCQ01000023.1"/>
</dbReference>
<comment type="caution">
    <text evidence="4">The sequence shown here is derived from an EMBL/GenBank/DDBJ whole genome shotgun (WGS) entry which is preliminary data.</text>
</comment>
<keyword evidence="4" id="KW-0255">Endonuclease</keyword>
<dbReference type="GO" id="GO:0016787">
    <property type="term" value="F:hydrolase activity"/>
    <property type="evidence" value="ECO:0007669"/>
    <property type="project" value="InterPro"/>
</dbReference>
<dbReference type="Gene3D" id="3.40.50.300">
    <property type="entry name" value="P-loop containing nucleotide triphosphate hydrolases"/>
    <property type="match status" value="2"/>
</dbReference>
<keyword evidence="1" id="KW-0175">Coiled coil</keyword>
<dbReference type="PANTHER" id="PTHR47396:SF1">
    <property type="entry name" value="ATP-DEPENDENT HELICASE IRC3-RELATED"/>
    <property type="match status" value="1"/>
</dbReference>
<evidence type="ECO:0000313" key="4">
    <source>
        <dbReference type="EMBL" id="RDW13785.1"/>
    </source>
</evidence>